<dbReference type="EMBL" id="VSWC01000014">
    <property type="protein sequence ID" value="KAA1114525.1"/>
    <property type="molecule type" value="Genomic_DNA"/>
</dbReference>
<dbReference type="Proteomes" id="UP000324748">
    <property type="component" value="Unassembled WGS sequence"/>
</dbReference>
<evidence type="ECO:0000313" key="1">
    <source>
        <dbReference type="EMBL" id="KAA1114525.1"/>
    </source>
</evidence>
<organism evidence="1 2">
    <name type="scientific">Puccinia graminis f. sp. tritici</name>
    <dbReference type="NCBI Taxonomy" id="56615"/>
    <lineage>
        <taxon>Eukaryota</taxon>
        <taxon>Fungi</taxon>
        <taxon>Dikarya</taxon>
        <taxon>Basidiomycota</taxon>
        <taxon>Pucciniomycotina</taxon>
        <taxon>Pucciniomycetes</taxon>
        <taxon>Pucciniales</taxon>
        <taxon>Pucciniaceae</taxon>
        <taxon>Puccinia</taxon>
    </lineage>
</organism>
<accession>A0A5B0QNC1</accession>
<reference evidence="1 2" key="1">
    <citation type="submission" date="2019-05" db="EMBL/GenBank/DDBJ databases">
        <title>Emergence of the Ug99 lineage of the wheat stem rust pathogen through somatic hybridization.</title>
        <authorList>
            <person name="Li F."/>
            <person name="Upadhyaya N.M."/>
            <person name="Sperschneider J."/>
            <person name="Matny O."/>
            <person name="Nguyen-Phuc H."/>
            <person name="Mago R."/>
            <person name="Raley C."/>
            <person name="Miller M.E."/>
            <person name="Silverstein K.A.T."/>
            <person name="Henningsen E."/>
            <person name="Hirsch C.D."/>
            <person name="Visser B."/>
            <person name="Pretorius Z.A."/>
            <person name="Steffenson B.J."/>
            <person name="Schwessinger B."/>
            <person name="Dodds P.N."/>
            <person name="Figueroa M."/>
        </authorList>
    </citation>
    <scope>NUCLEOTIDE SEQUENCE [LARGE SCALE GENOMIC DNA]</scope>
    <source>
        <strain evidence="1">21-0</strain>
    </source>
</reference>
<keyword evidence="2" id="KW-1185">Reference proteome</keyword>
<protein>
    <submittedName>
        <fullName evidence="1">Uncharacterized protein</fullName>
    </submittedName>
</protein>
<gene>
    <name evidence="1" type="ORF">PGT21_012555</name>
</gene>
<proteinExistence type="predicted"/>
<name>A0A5B0QNC1_PUCGR</name>
<dbReference type="AlphaFoldDB" id="A0A5B0QNC1"/>
<sequence length="243" mass="26748">MRQVFGCLYVLPVLPASDTPIDAKNLPTPSPARNSTFRGSAGLFTTGFFFVIDRRPNPSEFNASVSQCNFRFKAAVYCPTTLKTVINKLDIDGLDALLFSHSSNAHSSPMSQTMFTLQRCIVATRPLRNNLLAYTFAESVLDPSSFLNSRWFCVRINTVIDKPADRWVLRTRQHSVIDVLDINGLPGILFSPPLVPLAQQYDISEIDPQPSLEASLLISNIKGPLVATLSSASAAPSSSWSRR</sequence>
<evidence type="ECO:0000313" key="2">
    <source>
        <dbReference type="Proteomes" id="UP000324748"/>
    </source>
</evidence>
<comment type="caution">
    <text evidence="1">The sequence shown here is derived from an EMBL/GenBank/DDBJ whole genome shotgun (WGS) entry which is preliminary data.</text>
</comment>